<evidence type="ECO:0000256" key="1">
    <source>
        <dbReference type="ARBA" id="ARBA00001947"/>
    </source>
</evidence>
<keyword evidence="8" id="KW-1185">Reference proteome</keyword>
<dbReference type="EC" id="3.5.1.14" evidence="7"/>
<dbReference type="eggNOG" id="COG0624">
    <property type="taxonomic scope" value="Bacteria"/>
</dbReference>
<dbReference type="GO" id="GO:0046872">
    <property type="term" value="F:metal ion binding"/>
    <property type="evidence" value="ECO:0007669"/>
    <property type="project" value="UniProtKB-KW"/>
</dbReference>
<accession>A0A087D1V3</accession>
<dbReference type="InterPro" id="IPR036264">
    <property type="entry name" value="Bact_exopeptidase_dim_dom"/>
</dbReference>
<dbReference type="EMBL" id="JGZL01000008">
    <property type="protein sequence ID" value="KFI89503.1"/>
    <property type="molecule type" value="Genomic_DNA"/>
</dbReference>
<reference evidence="7 8" key="1">
    <citation type="submission" date="2014-03" db="EMBL/GenBank/DDBJ databases">
        <title>Genomics of Bifidobacteria.</title>
        <authorList>
            <person name="Ventura M."/>
            <person name="Milani C."/>
            <person name="Lugli G.A."/>
        </authorList>
    </citation>
    <scope>NUCLEOTIDE SEQUENCE [LARGE SCALE GENOMIC DNA]</scope>
    <source>
        <strain evidence="7 8">LMG 21811</strain>
    </source>
</reference>
<evidence type="ECO:0000313" key="8">
    <source>
        <dbReference type="Proteomes" id="UP000029078"/>
    </source>
</evidence>
<dbReference type="InterPro" id="IPR002933">
    <property type="entry name" value="Peptidase_M20"/>
</dbReference>
<name>A0A087D1V3_BIFRU</name>
<dbReference type="NCBIfam" id="NF005913">
    <property type="entry name" value="PRK07906.1"/>
    <property type="match status" value="1"/>
</dbReference>
<evidence type="ECO:0000256" key="4">
    <source>
        <dbReference type="ARBA" id="ARBA00022801"/>
    </source>
</evidence>
<dbReference type="PANTHER" id="PTHR43808">
    <property type="entry name" value="ACETYLORNITHINE DEACETYLASE"/>
    <property type="match status" value="1"/>
</dbReference>
<protein>
    <submittedName>
        <fullName evidence="7">Peptidase M20</fullName>
        <ecNumber evidence="7">3.5.1.14</ecNumber>
    </submittedName>
</protein>
<keyword evidence="4 7" id="KW-0378">Hydrolase</keyword>
<dbReference type="GO" id="GO:0004046">
    <property type="term" value="F:aminoacylase activity"/>
    <property type="evidence" value="ECO:0007669"/>
    <property type="project" value="UniProtKB-EC"/>
</dbReference>
<dbReference type="SUPFAM" id="SSF55031">
    <property type="entry name" value="Bacterial exopeptidase dimerisation domain"/>
    <property type="match status" value="1"/>
</dbReference>
<evidence type="ECO:0000259" key="6">
    <source>
        <dbReference type="Pfam" id="PF07687"/>
    </source>
</evidence>
<dbReference type="RefSeq" id="WP_033499086.1">
    <property type="nucleotide sequence ID" value="NZ_JGZL01000008.1"/>
</dbReference>
<evidence type="ECO:0000256" key="2">
    <source>
        <dbReference type="ARBA" id="ARBA00006247"/>
    </source>
</evidence>
<dbReference type="SUPFAM" id="SSF53187">
    <property type="entry name" value="Zn-dependent exopeptidases"/>
    <property type="match status" value="1"/>
</dbReference>
<dbReference type="Pfam" id="PF07687">
    <property type="entry name" value="M20_dimer"/>
    <property type="match status" value="1"/>
</dbReference>
<feature type="domain" description="Peptidase M20 dimerisation" evidence="6">
    <location>
        <begin position="199"/>
        <end position="337"/>
    </location>
</feature>
<organism evidence="7 8">
    <name type="scientific">Bifidobacterium ruminantium</name>
    <dbReference type="NCBI Taxonomy" id="78346"/>
    <lineage>
        <taxon>Bacteria</taxon>
        <taxon>Bacillati</taxon>
        <taxon>Actinomycetota</taxon>
        <taxon>Actinomycetes</taxon>
        <taxon>Bifidobacteriales</taxon>
        <taxon>Bifidobacteriaceae</taxon>
        <taxon>Bifidobacterium</taxon>
    </lineage>
</organism>
<dbReference type="Gene3D" id="1.10.150.900">
    <property type="match status" value="1"/>
</dbReference>
<dbReference type="Gene3D" id="3.40.630.10">
    <property type="entry name" value="Zn peptidases"/>
    <property type="match status" value="1"/>
</dbReference>
<evidence type="ECO:0000256" key="3">
    <source>
        <dbReference type="ARBA" id="ARBA00022723"/>
    </source>
</evidence>
<evidence type="ECO:0000256" key="5">
    <source>
        <dbReference type="ARBA" id="ARBA00022833"/>
    </source>
</evidence>
<keyword evidence="3" id="KW-0479">Metal-binding</keyword>
<comment type="similarity">
    <text evidence="2">Belongs to the peptidase M20A family.</text>
</comment>
<comment type="cofactor">
    <cofactor evidence="1">
        <name>Zn(2+)</name>
        <dbReference type="ChEBI" id="CHEBI:29105"/>
    </cofactor>
</comment>
<dbReference type="Gene3D" id="3.30.70.360">
    <property type="match status" value="1"/>
</dbReference>
<dbReference type="PROSITE" id="PS00758">
    <property type="entry name" value="ARGE_DAPE_CPG2_1"/>
    <property type="match status" value="1"/>
</dbReference>
<gene>
    <name evidence="7" type="ORF">BRUM_1286</name>
</gene>
<dbReference type="Pfam" id="PF01546">
    <property type="entry name" value="Peptidase_M20"/>
    <property type="match status" value="1"/>
</dbReference>
<dbReference type="PANTHER" id="PTHR43808:SF8">
    <property type="entry name" value="PEPTIDASE M20 DIMERISATION DOMAIN-CONTAINING PROTEIN"/>
    <property type="match status" value="1"/>
</dbReference>
<proteinExistence type="inferred from homology"/>
<dbReference type="Proteomes" id="UP000029078">
    <property type="component" value="Unassembled WGS sequence"/>
</dbReference>
<dbReference type="InterPro" id="IPR011650">
    <property type="entry name" value="Peptidase_M20_dimer"/>
</dbReference>
<sequence>MTDANIAADEVVRLLVELIRIDTRNGGMQGEAKERPAAEWAAELLTDVGLAPRILESRPGRANLIVDIPGENHDLPVLLLHGHLDTVAANNSDWTVDPVGGEIKSDGIAECVWGRGAVDMKDMVAMTLAAIRAVIRRGKRPKRDVRVILFADEEAGGFAGSEWIGAHHPEWFDRVGYIISETGGFSSYVNGKRVYYVQVGEKGTQWFKIAAQGTQSHGSQINYDNAVVKVARAATRVAEYQWPVELNPVTKLLLERLGKIAAINIQEPGGVERIVDATGFARPWIASTIRNTYNVSSLDAGSSVNIVPATAEGLIDGRALPGQEDHVLETLRSLVGKDAQLEAIHRSTGYLSDPNGDLFDYVEHLIADLDPEAAVVPFLSSGGTDSKAILKVVPDAQVLGFIPLRIPEGFNYIANFHGVDERVPLESVRFGETVLERLIVGL</sequence>
<dbReference type="InterPro" id="IPR050072">
    <property type="entry name" value="Peptidase_M20A"/>
</dbReference>
<dbReference type="InterPro" id="IPR001261">
    <property type="entry name" value="ArgE/DapE_CS"/>
</dbReference>
<comment type="caution">
    <text evidence="7">The sequence shown here is derived from an EMBL/GenBank/DDBJ whole genome shotgun (WGS) entry which is preliminary data.</text>
</comment>
<keyword evidence="5" id="KW-0862">Zinc</keyword>
<dbReference type="AlphaFoldDB" id="A0A087D1V3"/>
<evidence type="ECO:0000313" key="7">
    <source>
        <dbReference type="EMBL" id="KFI89503.1"/>
    </source>
</evidence>
<dbReference type="STRING" id="78346.BRUM_1286"/>